<accession>A0ABV9QM66</accession>
<dbReference type="Pfam" id="PF13546">
    <property type="entry name" value="DDE_5"/>
    <property type="match status" value="1"/>
</dbReference>
<keyword evidence="3" id="KW-1185">Reference proteome</keyword>
<feature type="domain" description="Transposase IS701-like DDE" evidence="1">
    <location>
        <begin position="73"/>
        <end position="200"/>
    </location>
</feature>
<proteinExistence type="predicted"/>
<dbReference type="EMBL" id="JBHSHL010000043">
    <property type="protein sequence ID" value="MFC4805309.1"/>
    <property type="molecule type" value="Genomic_DNA"/>
</dbReference>
<dbReference type="InterPro" id="IPR038721">
    <property type="entry name" value="IS701-like_DDE_dom"/>
</dbReference>
<dbReference type="RefSeq" id="WP_379788858.1">
    <property type="nucleotide sequence ID" value="NZ_JBHSHL010000043.1"/>
</dbReference>
<evidence type="ECO:0000259" key="1">
    <source>
        <dbReference type="Pfam" id="PF13546"/>
    </source>
</evidence>
<gene>
    <name evidence="2" type="ORF">ACFO4R_09465</name>
</gene>
<evidence type="ECO:0000313" key="3">
    <source>
        <dbReference type="Proteomes" id="UP001595916"/>
    </source>
</evidence>
<name>A0ABV9QM66_9FIRM</name>
<reference evidence="3" key="1">
    <citation type="journal article" date="2019" name="Int. J. Syst. Evol. Microbiol.">
        <title>The Global Catalogue of Microorganisms (GCM) 10K type strain sequencing project: providing services to taxonomists for standard genome sequencing and annotation.</title>
        <authorList>
            <consortium name="The Broad Institute Genomics Platform"/>
            <consortium name="The Broad Institute Genome Sequencing Center for Infectious Disease"/>
            <person name="Wu L."/>
            <person name="Ma J."/>
        </authorList>
    </citation>
    <scope>NUCLEOTIDE SEQUENCE [LARGE SCALE GENOMIC DNA]</scope>
    <source>
        <strain evidence="3">CCUG 46385</strain>
    </source>
</reference>
<organism evidence="2 3">
    <name type="scientific">Filifactor villosus</name>
    <dbReference type="NCBI Taxonomy" id="29374"/>
    <lineage>
        <taxon>Bacteria</taxon>
        <taxon>Bacillati</taxon>
        <taxon>Bacillota</taxon>
        <taxon>Clostridia</taxon>
        <taxon>Peptostreptococcales</taxon>
        <taxon>Filifactoraceae</taxon>
        <taxon>Filifactor</taxon>
    </lineage>
</organism>
<dbReference type="Proteomes" id="UP001595916">
    <property type="component" value="Unassembled WGS sequence"/>
</dbReference>
<dbReference type="InterPro" id="IPR012337">
    <property type="entry name" value="RNaseH-like_sf"/>
</dbReference>
<sequence length="227" mass="26372">MSSSITQTIQKENGISRSVQLFFKHFSISSALKASNAYKKKGIPVLSVFEYLFLLAFSNRSLYMSLITERHTPSFAKDTLYRFMKSSQIHWIRFTTLVASRIICNAIVPLNKEDRVNVLIVDDSLVERNRSQKVELLAKTFDHSKHRYCFGFRMLTLGWSDGSTFLPVNCSLLSSQQKKNRVREAQEMDKRSLGYKRRKRSMQKAIEVMLELLRFSKQPSFGQSHRL</sequence>
<dbReference type="SUPFAM" id="SSF53098">
    <property type="entry name" value="Ribonuclease H-like"/>
    <property type="match status" value="1"/>
</dbReference>
<comment type="caution">
    <text evidence="2">The sequence shown here is derived from an EMBL/GenBank/DDBJ whole genome shotgun (WGS) entry which is preliminary data.</text>
</comment>
<protein>
    <submittedName>
        <fullName evidence="2">Transposase</fullName>
    </submittedName>
</protein>
<evidence type="ECO:0000313" key="2">
    <source>
        <dbReference type="EMBL" id="MFC4805309.1"/>
    </source>
</evidence>